<evidence type="ECO:0000256" key="1">
    <source>
        <dbReference type="SAM" id="Phobius"/>
    </source>
</evidence>
<keyword evidence="1" id="KW-1133">Transmembrane helix</keyword>
<dbReference type="RefSeq" id="WP_135633664.1">
    <property type="nucleotide sequence ID" value="NZ_RQFE01000022.1"/>
</dbReference>
<keyword evidence="1" id="KW-0472">Membrane</keyword>
<feature type="transmembrane region" description="Helical" evidence="1">
    <location>
        <begin position="39"/>
        <end position="58"/>
    </location>
</feature>
<organism evidence="2 3">
    <name type="scientific">Leptospira kanakyensis</name>
    <dbReference type="NCBI Taxonomy" id="2484968"/>
    <lineage>
        <taxon>Bacteria</taxon>
        <taxon>Pseudomonadati</taxon>
        <taxon>Spirochaetota</taxon>
        <taxon>Spirochaetia</taxon>
        <taxon>Leptospirales</taxon>
        <taxon>Leptospiraceae</taxon>
        <taxon>Leptospira</taxon>
    </lineage>
</organism>
<dbReference type="Proteomes" id="UP000297239">
    <property type="component" value="Unassembled WGS sequence"/>
</dbReference>
<comment type="caution">
    <text evidence="2">The sequence shown here is derived from an EMBL/GenBank/DDBJ whole genome shotgun (WGS) entry which is preliminary data.</text>
</comment>
<keyword evidence="1" id="KW-0812">Transmembrane</keyword>
<gene>
    <name evidence="2" type="ORF">EHQ18_09265</name>
</gene>
<sequence length="119" mass="13365">MGQNNISRFKLWRNALTIGLILALIEGTIIFIADSKTPSLIFIQSMLFWLFCGAIVHLSNSGFSTIVHSILWTFLLNIPWFINLAVITEKYDHLPPLVISSLIMGSITGFLSKKLNKKS</sequence>
<reference evidence="2" key="1">
    <citation type="journal article" date="2019" name="PLoS Negl. Trop. Dis.">
        <title>Revisiting the worldwide diversity of Leptospira species in the environment.</title>
        <authorList>
            <person name="Vincent A.T."/>
            <person name="Schiettekatte O."/>
            <person name="Bourhy P."/>
            <person name="Veyrier F.J."/>
            <person name="Picardeau M."/>
        </authorList>
    </citation>
    <scope>NUCLEOTIDE SEQUENCE [LARGE SCALE GENOMIC DNA]</scope>
    <source>
        <strain evidence="2">201800293</strain>
    </source>
</reference>
<evidence type="ECO:0000313" key="3">
    <source>
        <dbReference type="Proteomes" id="UP000297239"/>
    </source>
</evidence>
<feature type="transmembrane region" description="Helical" evidence="1">
    <location>
        <begin position="94"/>
        <end position="112"/>
    </location>
</feature>
<protein>
    <submittedName>
        <fullName evidence="2">Uncharacterized protein</fullName>
    </submittedName>
</protein>
<feature type="transmembrane region" description="Helical" evidence="1">
    <location>
        <begin position="12"/>
        <end position="33"/>
    </location>
</feature>
<name>A0A6N4QE74_9LEPT</name>
<dbReference type="OrthoDB" id="331692at2"/>
<evidence type="ECO:0000313" key="2">
    <source>
        <dbReference type="EMBL" id="TGK70629.1"/>
    </source>
</evidence>
<keyword evidence="3" id="KW-1185">Reference proteome</keyword>
<dbReference type="AlphaFoldDB" id="A0A6N4QE74"/>
<proteinExistence type="predicted"/>
<feature type="transmembrane region" description="Helical" evidence="1">
    <location>
        <begin position="70"/>
        <end position="88"/>
    </location>
</feature>
<accession>A0A6N4QE74</accession>
<dbReference type="EMBL" id="RQFF01000027">
    <property type="protein sequence ID" value="TGK70629.1"/>
    <property type="molecule type" value="Genomic_DNA"/>
</dbReference>